<dbReference type="InterPro" id="IPR007075">
    <property type="entry name" value="RNA_pol_Rpb1_6"/>
</dbReference>
<accession>A0A3G5A0X9</accession>
<gene>
    <name evidence="10" type="ORF">Harvfovirus8_18</name>
</gene>
<evidence type="ECO:0000256" key="1">
    <source>
        <dbReference type="ARBA" id="ARBA00012418"/>
    </source>
</evidence>
<dbReference type="InterPro" id="IPR007066">
    <property type="entry name" value="RNA_pol_Rpb1_3"/>
</dbReference>
<keyword evidence="2 10" id="KW-0240">DNA-directed RNA polymerase</keyword>
<dbReference type="GO" id="GO:0006351">
    <property type="term" value="P:DNA-templated transcription"/>
    <property type="evidence" value="ECO:0007669"/>
    <property type="project" value="InterPro"/>
</dbReference>
<keyword evidence="5" id="KW-0804">Transcription</keyword>
<dbReference type="GO" id="GO:0000428">
    <property type="term" value="C:DNA-directed RNA polymerase complex"/>
    <property type="evidence" value="ECO:0007669"/>
    <property type="project" value="UniProtKB-KW"/>
</dbReference>
<dbReference type="SUPFAM" id="SSF64484">
    <property type="entry name" value="beta and beta-prime subunits of DNA dependent RNA-polymerase"/>
    <property type="match status" value="1"/>
</dbReference>
<dbReference type="InterPro" id="IPR007083">
    <property type="entry name" value="RNA_pol_Rpb1_4"/>
</dbReference>
<evidence type="ECO:0000259" key="9">
    <source>
        <dbReference type="Pfam" id="PF05000"/>
    </source>
</evidence>
<feature type="domain" description="RNA polymerase Rpb1" evidence="9">
    <location>
        <begin position="198"/>
        <end position="300"/>
    </location>
</feature>
<evidence type="ECO:0000259" key="8">
    <source>
        <dbReference type="Pfam" id="PF04998"/>
    </source>
</evidence>
<evidence type="ECO:0000313" key="10">
    <source>
        <dbReference type="EMBL" id="AYV80857.1"/>
    </source>
</evidence>
<dbReference type="GO" id="GO:0003899">
    <property type="term" value="F:DNA-directed RNA polymerase activity"/>
    <property type="evidence" value="ECO:0007669"/>
    <property type="project" value="UniProtKB-EC"/>
</dbReference>
<dbReference type="Pfam" id="PF04992">
    <property type="entry name" value="RNA_pol_Rpb1_6"/>
    <property type="match status" value="1"/>
</dbReference>
<keyword evidence="4" id="KW-0548">Nucleotidyltransferase</keyword>
<dbReference type="EMBL" id="MK072250">
    <property type="protein sequence ID" value="AYV80857.1"/>
    <property type="molecule type" value="Genomic_DNA"/>
</dbReference>
<evidence type="ECO:0000256" key="3">
    <source>
        <dbReference type="ARBA" id="ARBA00022679"/>
    </source>
</evidence>
<feature type="domain" description="RNA polymerase Rpb1" evidence="7">
    <location>
        <begin position="374"/>
        <end position="556"/>
    </location>
</feature>
<name>A0A3G5A0X9_9VIRU</name>
<dbReference type="EC" id="2.7.7.6" evidence="1"/>
<dbReference type="Pfam" id="PF04998">
    <property type="entry name" value="RNA_pol_Rpb1_5"/>
    <property type="match status" value="1"/>
</dbReference>
<evidence type="ECO:0000259" key="6">
    <source>
        <dbReference type="Pfam" id="PF04983"/>
    </source>
</evidence>
<feature type="domain" description="RNA polymerase Rpb1" evidence="8">
    <location>
        <begin position="307"/>
        <end position="579"/>
    </location>
</feature>
<dbReference type="Gene3D" id="6.10.250.2940">
    <property type="match status" value="1"/>
</dbReference>
<protein>
    <recommendedName>
        <fullName evidence="1">DNA-directed RNA polymerase</fullName>
        <ecNumber evidence="1">2.7.7.6</ecNumber>
    </recommendedName>
</protein>
<dbReference type="InterPro" id="IPR045867">
    <property type="entry name" value="DNA-dir_RpoC_beta_prime"/>
</dbReference>
<proteinExistence type="predicted"/>
<dbReference type="Gene3D" id="1.10.132.30">
    <property type="match status" value="1"/>
</dbReference>
<dbReference type="Gene3D" id="1.10.274.100">
    <property type="entry name" value="RNA polymerase Rpb1, domain 3"/>
    <property type="match status" value="1"/>
</dbReference>
<dbReference type="PANTHER" id="PTHR19376">
    <property type="entry name" value="DNA-DIRECTED RNA POLYMERASE"/>
    <property type="match status" value="1"/>
</dbReference>
<dbReference type="Pfam" id="PF04983">
    <property type="entry name" value="RNA_pol_Rpb1_3"/>
    <property type="match status" value="1"/>
</dbReference>
<dbReference type="GO" id="GO:0003677">
    <property type="term" value="F:DNA binding"/>
    <property type="evidence" value="ECO:0007669"/>
    <property type="project" value="InterPro"/>
</dbReference>
<dbReference type="InterPro" id="IPR007081">
    <property type="entry name" value="RNA_pol_Rpb1_5"/>
</dbReference>
<dbReference type="Gene3D" id="6.20.50.80">
    <property type="match status" value="1"/>
</dbReference>
<reference evidence="10" key="1">
    <citation type="submission" date="2018-10" db="EMBL/GenBank/DDBJ databases">
        <title>Hidden diversity of soil giant viruses.</title>
        <authorList>
            <person name="Schulz F."/>
            <person name="Alteio L."/>
            <person name="Goudeau D."/>
            <person name="Ryan E.M."/>
            <person name="Malmstrom R.R."/>
            <person name="Blanchard J."/>
            <person name="Woyke T."/>
        </authorList>
    </citation>
    <scope>NUCLEOTIDE SEQUENCE</scope>
    <source>
        <strain evidence="10">HAV1</strain>
    </source>
</reference>
<keyword evidence="3" id="KW-0808">Transferase</keyword>
<dbReference type="InterPro" id="IPR038120">
    <property type="entry name" value="Rpb1_funnel_sf"/>
</dbReference>
<feature type="domain" description="RNA polymerase Rpb1" evidence="6">
    <location>
        <begin position="24"/>
        <end position="174"/>
    </location>
</feature>
<dbReference type="InterPro" id="IPR042102">
    <property type="entry name" value="RNA_pol_Rpb1_3_sf"/>
</dbReference>
<evidence type="ECO:0000259" key="7">
    <source>
        <dbReference type="Pfam" id="PF04992"/>
    </source>
</evidence>
<dbReference type="Pfam" id="PF05000">
    <property type="entry name" value="RNA_pol_Rpb1_4"/>
    <property type="match status" value="1"/>
</dbReference>
<dbReference type="PANTHER" id="PTHR19376:SF37">
    <property type="entry name" value="DNA-DIRECTED RNA POLYMERASE II SUBUNIT RPB1"/>
    <property type="match status" value="1"/>
</dbReference>
<sequence>MNIFLCQSIQTQIELEEIADVKRQIITPATSRTIIGIVQDGLIGSYNLTSPNMRIDWKSAMNIMSYTSIDNFAAFKKDKEYTGYELFSMIIPPKINVTRIDKDKPEKTLIIKNGVLEKGYLSKDLLGSNKKNNLTQLIWDEYGVEDTKSFLDNTQRLMNNFNLFNGFTVGIGDTHVSKEVDKQIHTMFETKDLDVAHRITELENNPDLMDIELFERTLFAQLNIIREDVSKLLMANLAPTNNFNIMISSGSKGIATNMGQIRGCVGLQAFEGKLVPKKINRRSLPYFFRDDDRATARGLIKRSFLSGMTFPEFFFHNLTGREGLIDQAIKTAESGYIQRKLIKSMEDIMIRYDGTTRTATGSIVQFTYGDSGADTTKQYEYNMKLIDMNNLDVAAKHKFTKDELANFKSYTTEMNENHYQQLLQFRDLLRDTQIKTRMNYITINTLFMLPVNLLRVIDNVKNDPALKEKKDKLEPKYVLDKLDVILNNKYTNLAVMKKADQDNKDAVKYKDDRVAKTALMVALHDSLSPKRCIFDHQLNKTQFDAVLKDVADSFNKNLAEPGEMVGIIAAQSLGEPTTQSFRLLLRLKS</sequence>
<evidence type="ECO:0000256" key="4">
    <source>
        <dbReference type="ARBA" id="ARBA00022695"/>
    </source>
</evidence>
<evidence type="ECO:0000256" key="5">
    <source>
        <dbReference type="ARBA" id="ARBA00023163"/>
    </source>
</evidence>
<evidence type="ECO:0000256" key="2">
    <source>
        <dbReference type="ARBA" id="ARBA00022478"/>
    </source>
</evidence>
<organism evidence="10">
    <name type="scientific">Harvfovirus sp</name>
    <dbReference type="NCBI Taxonomy" id="2487768"/>
    <lineage>
        <taxon>Viruses</taxon>
        <taxon>Varidnaviria</taxon>
        <taxon>Bamfordvirae</taxon>
        <taxon>Nucleocytoviricota</taxon>
        <taxon>Megaviricetes</taxon>
        <taxon>Imitervirales</taxon>
        <taxon>Mimiviridae</taxon>
        <taxon>Klosneuvirinae</taxon>
    </lineage>
</organism>